<keyword evidence="7" id="KW-0812">Transmembrane</keyword>
<dbReference type="OrthoDB" id="430051at2759"/>
<name>K1X6R4_MARBU</name>
<proteinExistence type="predicted"/>
<keyword evidence="5" id="KW-0175">Coiled coil</keyword>
<dbReference type="OMA" id="WFWTCAQ"/>
<evidence type="ECO:0000256" key="7">
    <source>
        <dbReference type="SAM" id="Phobius"/>
    </source>
</evidence>
<dbReference type="PROSITE" id="PS51999">
    <property type="entry name" value="ZF_GRF"/>
    <property type="match status" value="1"/>
</dbReference>
<evidence type="ECO:0000256" key="5">
    <source>
        <dbReference type="SAM" id="Coils"/>
    </source>
</evidence>
<keyword evidence="1" id="KW-0479">Metal-binding</keyword>
<dbReference type="eggNOG" id="ENOG502SYR7">
    <property type="taxonomic scope" value="Eukaryota"/>
</dbReference>
<dbReference type="KEGG" id="mbe:MBM_01458"/>
<feature type="domain" description="GRF-type" evidence="8">
    <location>
        <begin position="120"/>
        <end position="165"/>
    </location>
</feature>
<feature type="coiled-coil region" evidence="5">
    <location>
        <begin position="391"/>
        <end position="418"/>
    </location>
</feature>
<reference evidence="9 10" key="1">
    <citation type="journal article" date="2012" name="BMC Genomics">
        <title>Sequencing the genome of Marssonina brunnea reveals fungus-poplar co-evolution.</title>
        <authorList>
            <person name="Zhu S."/>
            <person name="Cao Y.-Z."/>
            <person name="Jiang C."/>
            <person name="Tan B.-Y."/>
            <person name="Wang Z."/>
            <person name="Feng S."/>
            <person name="Zhang L."/>
            <person name="Su X.-H."/>
            <person name="Brejova B."/>
            <person name="Vinar T."/>
            <person name="Xu M."/>
            <person name="Wang M.-X."/>
            <person name="Zhang S.-G."/>
            <person name="Huang M.-R."/>
            <person name="Wu R."/>
            <person name="Zhou Y."/>
        </authorList>
    </citation>
    <scope>NUCLEOTIDE SEQUENCE [LARGE SCALE GENOMIC DNA]</scope>
    <source>
        <strain evidence="9 10">MB_m1</strain>
    </source>
</reference>
<evidence type="ECO:0000259" key="8">
    <source>
        <dbReference type="PROSITE" id="PS51999"/>
    </source>
</evidence>
<dbReference type="Pfam" id="PF06839">
    <property type="entry name" value="Zn_ribbon_GRF"/>
    <property type="match status" value="1"/>
</dbReference>
<feature type="compositionally biased region" description="Acidic residues" evidence="6">
    <location>
        <begin position="209"/>
        <end position="224"/>
    </location>
</feature>
<dbReference type="PANTHER" id="PTHR33680:SF1">
    <property type="entry name" value="OS05G0489500 PROTEIN"/>
    <property type="match status" value="1"/>
</dbReference>
<dbReference type="PANTHER" id="PTHR33680">
    <property type="entry name" value="OS07G0190500 PROTEIN"/>
    <property type="match status" value="1"/>
</dbReference>
<feature type="region of interest" description="Disordered" evidence="6">
    <location>
        <begin position="172"/>
        <end position="290"/>
    </location>
</feature>
<keyword evidence="2 4" id="KW-0863">Zinc-finger</keyword>
<keyword evidence="10" id="KW-1185">Reference proteome</keyword>
<organism evidence="9 10">
    <name type="scientific">Marssonina brunnea f. sp. multigermtubi (strain MB_m1)</name>
    <name type="common">Marssonina leaf spot fungus</name>
    <dbReference type="NCBI Taxonomy" id="1072389"/>
    <lineage>
        <taxon>Eukaryota</taxon>
        <taxon>Fungi</taxon>
        <taxon>Dikarya</taxon>
        <taxon>Ascomycota</taxon>
        <taxon>Pezizomycotina</taxon>
        <taxon>Leotiomycetes</taxon>
        <taxon>Helotiales</taxon>
        <taxon>Drepanopezizaceae</taxon>
        <taxon>Drepanopeziza</taxon>
    </lineage>
</organism>
<dbReference type="Proteomes" id="UP000006753">
    <property type="component" value="Unassembled WGS sequence"/>
</dbReference>
<dbReference type="GeneID" id="18757393"/>
<evidence type="ECO:0000256" key="6">
    <source>
        <dbReference type="SAM" id="MobiDB-lite"/>
    </source>
</evidence>
<dbReference type="InterPro" id="IPR010666">
    <property type="entry name" value="Znf_GRF"/>
</dbReference>
<accession>K1X6R4</accession>
<dbReference type="InParanoid" id="K1X6R4"/>
<dbReference type="HOGENOM" id="CLU_037645_1_0_1"/>
<protein>
    <recommendedName>
        <fullName evidence="8">GRF-type domain-containing protein</fullName>
    </recommendedName>
</protein>
<keyword evidence="7" id="KW-1133">Transmembrane helix</keyword>
<evidence type="ECO:0000256" key="4">
    <source>
        <dbReference type="PROSITE-ProRule" id="PRU01343"/>
    </source>
</evidence>
<dbReference type="AlphaFoldDB" id="K1X6R4"/>
<evidence type="ECO:0000313" key="9">
    <source>
        <dbReference type="EMBL" id="EKD20776.1"/>
    </source>
</evidence>
<feature type="transmembrane region" description="Helical" evidence="7">
    <location>
        <begin position="68"/>
        <end position="88"/>
    </location>
</feature>
<keyword evidence="7" id="KW-0472">Membrane</keyword>
<dbReference type="EMBL" id="JH921429">
    <property type="protein sequence ID" value="EKD20776.1"/>
    <property type="molecule type" value="Genomic_DNA"/>
</dbReference>
<gene>
    <name evidence="9" type="ORF">MBM_01458</name>
</gene>
<keyword evidence="3" id="KW-0862">Zinc</keyword>
<evidence type="ECO:0000256" key="3">
    <source>
        <dbReference type="ARBA" id="ARBA00022833"/>
    </source>
</evidence>
<evidence type="ECO:0000256" key="2">
    <source>
        <dbReference type="ARBA" id="ARBA00022771"/>
    </source>
</evidence>
<evidence type="ECO:0000313" key="10">
    <source>
        <dbReference type="Proteomes" id="UP000006753"/>
    </source>
</evidence>
<sequence length="442" mass="49400">MPIYFSYQPRAFDQLPPQSNRSPLQLNMNHNACLAHCRAKQHLPSRMLPGSQNAAAVRSRDKIPSHDILIEPLFLYALLFLHAIIAMFTPQKPRQRPGAAHTPSKTVPLKGFFDDGVWHCNCDPRIPASNFQVKKQGPNNGRWFYTCQKQRDDGGCGFFLWKDDAVGREKRAVMGNSRSEVERPVTPTPRSANGRIPARYSPEAGSGADQEDYSDWSLSPEDERDLARRLGRDNPISYPPETPRKMIKTNDMTTPGSKRKLDEHVLPTPSTGGKILGRSGPGHHDEDIFTTPTSRLKEGKWEGNERFGLRSPSGTPTPTRFREGTAFTETQGDSQGVRPPPSYDISDEMLELLKDSYIDGDTMARLKALLSKHAMRVSGIAKGRDITRVALKAKDSKIAELQQKISSLEAQREMDRTVIRHLKSDMSEGVERSRGESRGTGS</sequence>
<feature type="region of interest" description="Disordered" evidence="6">
    <location>
        <begin position="421"/>
        <end position="442"/>
    </location>
</feature>
<evidence type="ECO:0000256" key="1">
    <source>
        <dbReference type="ARBA" id="ARBA00022723"/>
    </source>
</evidence>
<dbReference type="GO" id="GO:0008270">
    <property type="term" value="F:zinc ion binding"/>
    <property type="evidence" value="ECO:0007669"/>
    <property type="project" value="UniProtKB-KW"/>
</dbReference>